<dbReference type="Proteomes" id="UP000037247">
    <property type="component" value="Unassembled WGS sequence"/>
</dbReference>
<evidence type="ECO:0000313" key="2">
    <source>
        <dbReference type="EMBL" id="KNA91643.1"/>
    </source>
</evidence>
<name>A0ABR5IDI0_9ACTN</name>
<sequence>MVSTSSTSGCELDQRIGLDPAGVARPAGGWSRQARPAGKLDRRAGGLDKLDQRGKLGRRGKLDQRA</sequence>
<accession>A0ABR5IDI0</accession>
<keyword evidence="3" id="KW-1185">Reference proteome</keyword>
<gene>
    <name evidence="2" type="ORF">ABW18_10820</name>
</gene>
<protein>
    <submittedName>
        <fullName evidence="2">Uncharacterized protein</fullName>
    </submittedName>
</protein>
<proteinExistence type="predicted"/>
<comment type="caution">
    <text evidence="2">The sequence shown here is derived from an EMBL/GenBank/DDBJ whole genome shotgun (WGS) entry which is preliminary data.</text>
</comment>
<evidence type="ECO:0000313" key="3">
    <source>
        <dbReference type="Proteomes" id="UP000037247"/>
    </source>
</evidence>
<organism evidence="2 3">
    <name type="scientific">Gordonia jacobaea</name>
    <dbReference type="NCBI Taxonomy" id="122202"/>
    <lineage>
        <taxon>Bacteria</taxon>
        <taxon>Bacillati</taxon>
        <taxon>Actinomycetota</taxon>
        <taxon>Actinomycetes</taxon>
        <taxon>Mycobacteriales</taxon>
        <taxon>Gordoniaceae</taxon>
        <taxon>Gordonia</taxon>
    </lineage>
</organism>
<reference evidence="2 3" key="1">
    <citation type="submission" date="2015-05" db="EMBL/GenBank/DDBJ databases">
        <title>Draft genome sequence of the bacterium Gordonia jacobaea a new member of the Gordonia genus.</title>
        <authorList>
            <person name="Jimenez-Galisteo G."/>
            <person name="Dominguez A."/>
            <person name="Munoz E."/>
            <person name="Vinas M."/>
        </authorList>
    </citation>
    <scope>NUCLEOTIDE SEQUENCE [LARGE SCALE GENOMIC DNA]</scope>
    <source>
        <strain evidence="3">mv1</strain>
    </source>
</reference>
<dbReference type="EMBL" id="LDTZ01000016">
    <property type="protein sequence ID" value="KNA91643.1"/>
    <property type="molecule type" value="Genomic_DNA"/>
</dbReference>
<feature type="region of interest" description="Disordered" evidence="1">
    <location>
        <begin position="1"/>
        <end position="66"/>
    </location>
</feature>
<feature type="compositionally biased region" description="Basic and acidic residues" evidence="1">
    <location>
        <begin position="38"/>
        <end position="66"/>
    </location>
</feature>
<evidence type="ECO:0000256" key="1">
    <source>
        <dbReference type="SAM" id="MobiDB-lite"/>
    </source>
</evidence>